<evidence type="ECO:0000313" key="1">
    <source>
        <dbReference type="EMBL" id="PTB76016.1"/>
    </source>
</evidence>
<dbReference type="AlphaFoldDB" id="A0A2T4C368"/>
<evidence type="ECO:0000313" key="2">
    <source>
        <dbReference type="Proteomes" id="UP000240760"/>
    </source>
</evidence>
<accession>A0A2T4C368</accession>
<sequence>MALLVVRCPSMYVNGHDHAYAEDFFAASDQHRLESSRHAQFSISLTGARVSRWKPNALTTPFFPLSLPPIGGHHPRASSILDLLDRLRDAYKQVSTQGLTQNHPASLHMYSHTFGVRSCCAIGPIVGPDWIRLGSCQPLLSRRSRRAQCYLYALASADSPSPRVNVRLIDCLSACPQ</sequence>
<keyword evidence="2" id="KW-1185">Reference proteome</keyword>
<dbReference type="EMBL" id="KZ679132">
    <property type="protein sequence ID" value="PTB76016.1"/>
    <property type="molecule type" value="Genomic_DNA"/>
</dbReference>
<dbReference type="Proteomes" id="UP000240760">
    <property type="component" value="Unassembled WGS sequence"/>
</dbReference>
<protein>
    <submittedName>
        <fullName evidence="1">Uncharacterized protein</fullName>
    </submittedName>
</protein>
<reference evidence="1 2" key="1">
    <citation type="submission" date="2016-07" db="EMBL/GenBank/DDBJ databases">
        <title>Multiple horizontal gene transfer events from other fungi enriched the ability of initially mycotrophic Trichoderma (Ascomycota) to feed on dead plant biomass.</title>
        <authorList>
            <consortium name="DOE Joint Genome Institute"/>
            <person name="Aerts A."/>
            <person name="Atanasova L."/>
            <person name="Chenthamara K."/>
            <person name="Zhang J."/>
            <person name="Grujic M."/>
            <person name="Henrissat B."/>
            <person name="Kuo A."/>
            <person name="Salamov A."/>
            <person name="Lipzen A."/>
            <person name="Labutti K."/>
            <person name="Barry K."/>
            <person name="Miao Y."/>
            <person name="Rahimi M.J."/>
            <person name="Shen Q."/>
            <person name="Grigoriev I.V."/>
            <person name="Kubicek C.P."/>
            <person name="Druzhinina I.S."/>
        </authorList>
    </citation>
    <scope>NUCLEOTIDE SEQUENCE [LARGE SCALE GENOMIC DNA]</scope>
    <source>
        <strain evidence="1 2">ATCC 18648</strain>
    </source>
</reference>
<name>A0A2T4C368_TRILO</name>
<gene>
    <name evidence="1" type="ORF">M440DRAFT_311999</name>
</gene>
<organism evidence="1 2">
    <name type="scientific">Trichoderma longibrachiatum ATCC 18648</name>
    <dbReference type="NCBI Taxonomy" id="983965"/>
    <lineage>
        <taxon>Eukaryota</taxon>
        <taxon>Fungi</taxon>
        <taxon>Dikarya</taxon>
        <taxon>Ascomycota</taxon>
        <taxon>Pezizomycotina</taxon>
        <taxon>Sordariomycetes</taxon>
        <taxon>Hypocreomycetidae</taxon>
        <taxon>Hypocreales</taxon>
        <taxon>Hypocreaceae</taxon>
        <taxon>Trichoderma</taxon>
    </lineage>
</organism>
<proteinExistence type="predicted"/>